<reference evidence="11 12" key="1">
    <citation type="journal article" date="2024" name="Nat. Commun.">
        <title>Phylogenomics reveals the evolutionary origins of lichenization in chlorophyte algae.</title>
        <authorList>
            <person name="Puginier C."/>
            <person name="Libourel C."/>
            <person name="Otte J."/>
            <person name="Skaloud P."/>
            <person name="Haon M."/>
            <person name="Grisel S."/>
            <person name="Petersen M."/>
            <person name="Berrin J.G."/>
            <person name="Delaux P.M."/>
            <person name="Dal Grande F."/>
            <person name="Keller J."/>
        </authorList>
    </citation>
    <scope>NUCLEOTIDE SEQUENCE [LARGE SCALE GENOMIC DNA]</scope>
    <source>
        <strain evidence="11 12">SAG 2523</strain>
    </source>
</reference>
<feature type="domain" description="Vesicle transport v-SNARE N-terminal" evidence="10">
    <location>
        <begin position="8"/>
        <end position="94"/>
    </location>
</feature>
<evidence type="ECO:0000256" key="1">
    <source>
        <dbReference type="ARBA" id="ARBA00006108"/>
    </source>
</evidence>
<dbReference type="InterPro" id="IPR010989">
    <property type="entry name" value="SNARE"/>
</dbReference>
<comment type="caution">
    <text evidence="11">The sequence shown here is derived from an EMBL/GenBank/DDBJ whole genome shotgun (WGS) entry which is preliminary data.</text>
</comment>
<name>A0AAW1RNB1_9CHLO</name>
<dbReference type="GO" id="GO:0005737">
    <property type="term" value="C:cytoplasm"/>
    <property type="evidence" value="ECO:0007669"/>
    <property type="project" value="UniProtKB-ARBA"/>
</dbReference>
<sequence length="117" mass="13147">MSGEVHALFSQYENEYCSKSTELARKTQAIGSLSGEMRRQKQREADSDMKEADQIIKRMEMEARSFSPDKSRSMLAKVREYKADLQRIRTDLQAAGIAAPGSRILAHLPQLQCGALV</sequence>
<evidence type="ECO:0000256" key="9">
    <source>
        <dbReference type="SAM" id="MobiDB-lite"/>
    </source>
</evidence>
<protein>
    <recommendedName>
        <fullName evidence="10">Vesicle transport v-SNARE N-terminal domain-containing protein</fullName>
    </recommendedName>
</protein>
<dbReference type="GO" id="GO:0006886">
    <property type="term" value="P:intracellular protein transport"/>
    <property type="evidence" value="ECO:0007669"/>
    <property type="project" value="InterPro"/>
</dbReference>
<evidence type="ECO:0000256" key="5">
    <source>
        <dbReference type="ARBA" id="ARBA00022989"/>
    </source>
</evidence>
<keyword evidence="6" id="KW-0175">Coiled coil</keyword>
<gene>
    <name evidence="11" type="ORF">WJX84_001869</name>
</gene>
<proteinExistence type="inferred from homology"/>
<dbReference type="GO" id="GO:0016192">
    <property type="term" value="P:vesicle-mediated transport"/>
    <property type="evidence" value="ECO:0007669"/>
    <property type="project" value="InterPro"/>
</dbReference>
<evidence type="ECO:0000313" key="12">
    <source>
        <dbReference type="Proteomes" id="UP001485043"/>
    </source>
</evidence>
<evidence type="ECO:0000256" key="8">
    <source>
        <dbReference type="ARBA" id="ARBA00046280"/>
    </source>
</evidence>
<accession>A0AAW1RNB1</accession>
<evidence type="ECO:0000313" key="11">
    <source>
        <dbReference type="EMBL" id="KAK9835289.1"/>
    </source>
</evidence>
<keyword evidence="5" id="KW-1133">Transmembrane helix</keyword>
<keyword evidence="12" id="KW-1185">Reference proteome</keyword>
<dbReference type="InterPro" id="IPR007705">
    <property type="entry name" value="Vesicle_trsprt_v-SNARE_N"/>
</dbReference>
<dbReference type="Proteomes" id="UP001485043">
    <property type="component" value="Unassembled WGS sequence"/>
</dbReference>
<keyword evidence="7" id="KW-0472">Membrane</keyword>
<evidence type="ECO:0000259" key="10">
    <source>
        <dbReference type="Pfam" id="PF05008"/>
    </source>
</evidence>
<dbReference type="InterPro" id="IPR038407">
    <property type="entry name" value="v-SNARE_N_sf"/>
</dbReference>
<feature type="region of interest" description="Disordered" evidence="9">
    <location>
        <begin position="29"/>
        <end position="51"/>
    </location>
</feature>
<dbReference type="FunFam" id="1.20.58.400:FF:000001">
    <property type="entry name" value="Vesicle transport through interaction with t-SNAREs homolog 1A"/>
    <property type="match status" value="1"/>
</dbReference>
<dbReference type="SUPFAM" id="SSF47661">
    <property type="entry name" value="t-snare proteins"/>
    <property type="match status" value="1"/>
</dbReference>
<dbReference type="AlphaFoldDB" id="A0AAW1RNB1"/>
<dbReference type="GO" id="GO:0016020">
    <property type="term" value="C:membrane"/>
    <property type="evidence" value="ECO:0007669"/>
    <property type="project" value="InterPro"/>
</dbReference>
<comment type="similarity">
    <text evidence="1">Belongs to the VTI1 family.</text>
</comment>
<keyword evidence="4" id="KW-0653">Protein transport</keyword>
<feature type="compositionally biased region" description="Basic and acidic residues" evidence="9">
    <location>
        <begin position="36"/>
        <end position="51"/>
    </location>
</feature>
<evidence type="ECO:0000256" key="4">
    <source>
        <dbReference type="ARBA" id="ARBA00022927"/>
    </source>
</evidence>
<keyword evidence="3" id="KW-0812">Transmembrane</keyword>
<organism evidence="11 12">
    <name type="scientific">Apatococcus fuscideae</name>
    <dbReference type="NCBI Taxonomy" id="2026836"/>
    <lineage>
        <taxon>Eukaryota</taxon>
        <taxon>Viridiplantae</taxon>
        <taxon>Chlorophyta</taxon>
        <taxon>core chlorophytes</taxon>
        <taxon>Trebouxiophyceae</taxon>
        <taxon>Chlorellales</taxon>
        <taxon>Chlorellaceae</taxon>
        <taxon>Apatococcus</taxon>
    </lineage>
</organism>
<evidence type="ECO:0000256" key="6">
    <source>
        <dbReference type="ARBA" id="ARBA00023054"/>
    </source>
</evidence>
<comment type="subcellular location">
    <subcellularLocation>
        <location evidence="8">Endomembrane system</location>
        <topology evidence="8">Single-pass type IV membrane protein</topology>
    </subcellularLocation>
</comment>
<evidence type="ECO:0000256" key="2">
    <source>
        <dbReference type="ARBA" id="ARBA00022448"/>
    </source>
</evidence>
<dbReference type="EMBL" id="JALJOV010002052">
    <property type="protein sequence ID" value="KAK9835289.1"/>
    <property type="molecule type" value="Genomic_DNA"/>
</dbReference>
<dbReference type="Pfam" id="PF05008">
    <property type="entry name" value="V-SNARE"/>
    <property type="match status" value="1"/>
</dbReference>
<keyword evidence="2" id="KW-0813">Transport</keyword>
<evidence type="ECO:0000256" key="7">
    <source>
        <dbReference type="ARBA" id="ARBA00023136"/>
    </source>
</evidence>
<dbReference type="GO" id="GO:0012505">
    <property type="term" value="C:endomembrane system"/>
    <property type="evidence" value="ECO:0007669"/>
    <property type="project" value="UniProtKB-SubCell"/>
</dbReference>
<dbReference type="Gene3D" id="1.20.58.400">
    <property type="entry name" value="t-snare proteins"/>
    <property type="match status" value="1"/>
</dbReference>
<evidence type="ECO:0000256" key="3">
    <source>
        <dbReference type="ARBA" id="ARBA00022692"/>
    </source>
</evidence>